<dbReference type="EMBL" id="JASWJB010000450">
    <property type="protein sequence ID" value="KAK2590358.1"/>
    <property type="molecule type" value="Genomic_DNA"/>
</dbReference>
<dbReference type="AlphaFoldDB" id="A0AAJ0CEF0"/>
<comment type="caution">
    <text evidence="3">The sequence shown here is derived from an EMBL/GenBank/DDBJ whole genome shotgun (WGS) entry which is preliminary data.</text>
</comment>
<proteinExistence type="predicted"/>
<accession>A0AAJ0CEF0</accession>
<evidence type="ECO:0000256" key="1">
    <source>
        <dbReference type="SAM" id="MobiDB-lite"/>
    </source>
</evidence>
<feature type="region of interest" description="Disordered" evidence="1">
    <location>
        <begin position="215"/>
        <end position="293"/>
    </location>
</feature>
<keyword evidence="4" id="KW-1185">Reference proteome</keyword>
<keyword evidence="2" id="KW-0732">Signal</keyword>
<feature type="chain" id="PRO_5042585370" evidence="2">
    <location>
        <begin position="21"/>
        <end position="633"/>
    </location>
</feature>
<sequence>MKLTHWSLILGSALLQMAAAAPSLSENSGAKLQSRIVIPKQDLENEHIDKDGLEGKDIKGIKHTYGSESKRAIADAVIWLKNKKRAISKGLDTDKVPTSNSGDQKGSQSNEKPQRVNSKKTKGFGRLNEGQAYNSFLDKGGIADAVIWPNDRKRAIPDGPVKPAGNEANKTDIQKFKFTPPNTAVKDFKDVDLKEYFAPPNPTDIKSRVEAKLKEVKEDINKQQGKKDEDSEPKEQKDNPKGQKDDPKGQKDDPKVQEDDPKEQKDNPKEQKDNLKEQKDNPNELYNRADDKDCQGSLRQEYKFTKDYNSYLQSLGISGGATINGWGQSASVSGNYLNQAKFSKESLTYVAFLDIEKQSESRSGFEFNKARYKQGYFAQDFGNRWIHGFKTGGKMIARITFTTKDSTKSTDLKAHAEAALTYLDVNAEVKGDIAKDMKEVNNHTNADVSVFYQGNLGVFMENSGQAHQESLSGSAGEVLLQVRSWADKFKSSACKHDYAYGLILDEYETVPGFRDLEGNPKVPDYDKAHLWSLEILAQIVKVEELKQFLSSVSHLDDGKKGEMKQAAIKAIGESKDWVKLVAQNPEKADEEAIKLMERLNTDFFAKYGTYVKDATNVGRCLFNIKSCKEKNSD</sequence>
<feature type="region of interest" description="Disordered" evidence="1">
    <location>
        <begin position="152"/>
        <end position="185"/>
    </location>
</feature>
<dbReference type="Proteomes" id="UP001251528">
    <property type="component" value="Unassembled WGS sequence"/>
</dbReference>
<feature type="region of interest" description="Disordered" evidence="1">
    <location>
        <begin position="90"/>
        <end position="126"/>
    </location>
</feature>
<name>A0AAJ0CEF0_9HYPO</name>
<reference evidence="3" key="1">
    <citation type="submission" date="2023-06" db="EMBL/GenBank/DDBJ databases">
        <title>Conoideocrella luteorostrata (Hypocreales: Clavicipitaceae), a potential biocontrol fungus for elongate hemlock scale in United States Christmas tree production areas.</title>
        <authorList>
            <person name="Barrett H."/>
            <person name="Lovett B."/>
            <person name="Macias A.M."/>
            <person name="Stajich J.E."/>
            <person name="Kasson M.T."/>
        </authorList>
    </citation>
    <scope>NUCLEOTIDE SEQUENCE</scope>
    <source>
        <strain evidence="3">ARSEF 14590</strain>
    </source>
</reference>
<feature type="compositionally biased region" description="Polar residues" evidence="1">
    <location>
        <begin position="96"/>
        <end position="111"/>
    </location>
</feature>
<protein>
    <submittedName>
        <fullName evidence="3">Uncharacterized protein</fullName>
    </submittedName>
</protein>
<evidence type="ECO:0000256" key="2">
    <source>
        <dbReference type="SAM" id="SignalP"/>
    </source>
</evidence>
<evidence type="ECO:0000313" key="3">
    <source>
        <dbReference type="EMBL" id="KAK2590358.1"/>
    </source>
</evidence>
<feature type="signal peptide" evidence="2">
    <location>
        <begin position="1"/>
        <end position="20"/>
    </location>
</feature>
<organism evidence="3 4">
    <name type="scientific">Conoideocrella luteorostrata</name>
    <dbReference type="NCBI Taxonomy" id="1105319"/>
    <lineage>
        <taxon>Eukaryota</taxon>
        <taxon>Fungi</taxon>
        <taxon>Dikarya</taxon>
        <taxon>Ascomycota</taxon>
        <taxon>Pezizomycotina</taxon>
        <taxon>Sordariomycetes</taxon>
        <taxon>Hypocreomycetidae</taxon>
        <taxon>Hypocreales</taxon>
        <taxon>Clavicipitaceae</taxon>
        <taxon>Conoideocrella</taxon>
    </lineage>
</organism>
<evidence type="ECO:0000313" key="4">
    <source>
        <dbReference type="Proteomes" id="UP001251528"/>
    </source>
</evidence>
<gene>
    <name evidence="3" type="ORF">QQS21_011968</name>
</gene>